<keyword evidence="3" id="KW-0210">Decarboxylase</keyword>
<evidence type="ECO:0000256" key="3">
    <source>
        <dbReference type="ARBA" id="ARBA00022793"/>
    </source>
</evidence>
<dbReference type="GO" id="GO:0004590">
    <property type="term" value="F:orotidine-5'-phosphate decarboxylase activity"/>
    <property type="evidence" value="ECO:0007669"/>
    <property type="project" value="UniProtKB-UniRule"/>
</dbReference>
<dbReference type="InterPro" id="IPR013785">
    <property type="entry name" value="Aldolase_TIM"/>
</dbReference>
<feature type="domain" description="Orotidine 5'-phosphate decarboxylase" evidence="8">
    <location>
        <begin position="16"/>
        <end position="255"/>
    </location>
</feature>
<accession>A0A1G7V3T1</accession>
<protein>
    <recommendedName>
        <fullName evidence="7">Orotidine-5'-phosphate decarboxylase</fullName>
        <ecNumber evidence="7">4.1.1.23</ecNumber>
    </recommendedName>
</protein>
<dbReference type="GO" id="GO:0006207">
    <property type="term" value="P:'de novo' pyrimidine nucleobase biosynthetic process"/>
    <property type="evidence" value="ECO:0007669"/>
    <property type="project" value="InterPro"/>
</dbReference>
<dbReference type="FunFam" id="3.20.20.70:FF:000157">
    <property type="entry name" value="Orotidine 5'-phosphate decarboxylase"/>
    <property type="match status" value="1"/>
</dbReference>
<comment type="catalytic activity">
    <reaction evidence="6">
        <text>orotidine 5'-phosphate + H(+) = UMP + CO2</text>
        <dbReference type="Rhea" id="RHEA:11596"/>
        <dbReference type="ChEBI" id="CHEBI:15378"/>
        <dbReference type="ChEBI" id="CHEBI:16526"/>
        <dbReference type="ChEBI" id="CHEBI:57538"/>
        <dbReference type="ChEBI" id="CHEBI:57865"/>
        <dbReference type="EC" id="4.1.1.23"/>
    </reaction>
</comment>
<sequence>MTKQQLFEQIQKKRSFLCVGLDSSLDKIPQHLLKYENPILEFNKQIIDATKDLCVAYKPNTAFYECYGKKGWETLTETWKYIPQDIFSIADAKRGDIGNTSAMYAETFFNAASSEMSFDSVTVAPYMGSDSVTPFLNFKDKWVILLALTSNVGHADFQLQEVGADRLFEKVIKTSQTWATDEQMMYVVGATRGAAFGDVRKLAPEHFLLVPGVGAQGGDLSEVCKYGLNSQCGLLINSSRGIIYASQGADFAERAREEALKLQQEMEQILVKAGLV</sequence>
<dbReference type="EMBL" id="FNCH01000007">
    <property type="protein sequence ID" value="SDG54161.1"/>
    <property type="molecule type" value="Genomic_DNA"/>
</dbReference>
<dbReference type="NCBIfam" id="TIGR02127">
    <property type="entry name" value="pyrF_sub2"/>
    <property type="match status" value="1"/>
</dbReference>
<reference evidence="10" key="1">
    <citation type="submission" date="2016-10" db="EMBL/GenBank/DDBJ databases">
        <authorList>
            <person name="Varghese N."/>
            <person name="Submissions S."/>
        </authorList>
    </citation>
    <scope>NUCLEOTIDE SEQUENCE [LARGE SCALE GENOMIC DNA]</scope>
    <source>
        <strain evidence="10">DSM 17933</strain>
    </source>
</reference>
<dbReference type="InterPro" id="IPR011060">
    <property type="entry name" value="RibuloseP-bd_barrel"/>
</dbReference>
<dbReference type="PANTHER" id="PTHR43375">
    <property type="entry name" value="OROTIDINE 5'-PHOSPHATE DECARBOXYLASE"/>
    <property type="match status" value="1"/>
</dbReference>
<dbReference type="SUPFAM" id="SSF51366">
    <property type="entry name" value="Ribulose-phoshate binding barrel"/>
    <property type="match status" value="1"/>
</dbReference>
<keyword evidence="5" id="KW-0456">Lyase</keyword>
<gene>
    <name evidence="9" type="ORF">SAMN05421827_107236</name>
</gene>
<dbReference type="InterPro" id="IPR001754">
    <property type="entry name" value="OMPdeCOase_dom"/>
</dbReference>
<dbReference type="Proteomes" id="UP000199643">
    <property type="component" value="Unassembled WGS sequence"/>
</dbReference>
<keyword evidence="10" id="KW-1185">Reference proteome</keyword>
<dbReference type="GO" id="GO:0044205">
    <property type="term" value="P:'de novo' UMP biosynthetic process"/>
    <property type="evidence" value="ECO:0007669"/>
    <property type="project" value="UniProtKB-UniPathway"/>
</dbReference>
<dbReference type="RefSeq" id="WP_090499853.1">
    <property type="nucleotide sequence ID" value="NZ_FNCH01000007.1"/>
</dbReference>
<dbReference type="AlphaFoldDB" id="A0A1G7V3T1"/>
<organism evidence="9 10">
    <name type="scientific">Pedobacter terrae</name>
    <dbReference type="NCBI Taxonomy" id="405671"/>
    <lineage>
        <taxon>Bacteria</taxon>
        <taxon>Pseudomonadati</taxon>
        <taxon>Bacteroidota</taxon>
        <taxon>Sphingobacteriia</taxon>
        <taxon>Sphingobacteriales</taxon>
        <taxon>Sphingobacteriaceae</taxon>
        <taxon>Pedobacter</taxon>
    </lineage>
</organism>
<evidence type="ECO:0000256" key="5">
    <source>
        <dbReference type="ARBA" id="ARBA00023239"/>
    </source>
</evidence>
<dbReference type="CDD" id="cd04725">
    <property type="entry name" value="OMP_decarboxylase_like"/>
    <property type="match status" value="1"/>
</dbReference>
<comment type="similarity">
    <text evidence="2">Belongs to the OMP decarboxylase family. Type 2 subfamily.</text>
</comment>
<evidence type="ECO:0000259" key="8">
    <source>
        <dbReference type="SMART" id="SM00934"/>
    </source>
</evidence>
<evidence type="ECO:0000256" key="7">
    <source>
        <dbReference type="NCBIfam" id="TIGR02127"/>
    </source>
</evidence>
<proteinExistence type="inferred from homology"/>
<dbReference type="EC" id="4.1.1.23" evidence="7"/>
<evidence type="ECO:0000256" key="2">
    <source>
        <dbReference type="ARBA" id="ARBA00008847"/>
    </source>
</evidence>
<comment type="pathway">
    <text evidence="1">Pyrimidine metabolism; UMP biosynthesis via de novo pathway; UMP from orotate: step 2/2.</text>
</comment>
<dbReference type="OrthoDB" id="9808470at2"/>
<evidence type="ECO:0000313" key="9">
    <source>
        <dbReference type="EMBL" id="SDG54161.1"/>
    </source>
</evidence>
<dbReference type="SMART" id="SM00934">
    <property type="entry name" value="OMPdecase"/>
    <property type="match status" value="1"/>
</dbReference>
<evidence type="ECO:0000313" key="10">
    <source>
        <dbReference type="Proteomes" id="UP000199643"/>
    </source>
</evidence>
<dbReference type="UniPathway" id="UPA00070">
    <property type="reaction ID" value="UER00120"/>
</dbReference>
<dbReference type="Pfam" id="PF00215">
    <property type="entry name" value="OMPdecase"/>
    <property type="match status" value="1"/>
</dbReference>
<dbReference type="Gene3D" id="3.20.20.70">
    <property type="entry name" value="Aldolase class I"/>
    <property type="match status" value="1"/>
</dbReference>
<name>A0A1G7V3T1_9SPHI</name>
<keyword evidence="4" id="KW-0665">Pyrimidine biosynthesis</keyword>
<dbReference type="InterPro" id="IPR011995">
    <property type="entry name" value="OMPdecase_type-2"/>
</dbReference>
<evidence type="ECO:0000256" key="4">
    <source>
        <dbReference type="ARBA" id="ARBA00022975"/>
    </source>
</evidence>
<dbReference type="STRING" id="405671.SAMN05421827_107236"/>
<evidence type="ECO:0000256" key="6">
    <source>
        <dbReference type="ARBA" id="ARBA00049157"/>
    </source>
</evidence>
<dbReference type="PANTHER" id="PTHR43375:SF1">
    <property type="entry name" value="OROTIDINE 5'-PHOSPHATE DECARBOXYLASE"/>
    <property type="match status" value="1"/>
</dbReference>
<evidence type="ECO:0000256" key="1">
    <source>
        <dbReference type="ARBA" id="ARBA00004861"/>
    </source>
</evidence>